<evidence type="ECO:0000313" key="2">
    <source>
        <dbReference type="Proteomes" id="UP001186944"/>
    </source>
</evidence>
<proteinExistence type="predicted"/>
<accession>A0AA88XKX6</accession>
<name>A0AA88XKX6_PINIB</name>
<evidence type="ECO:0000313" key="1">
    <source>
        <dbReference type="EMBL" id="KAK3086215.1"/>
    </source>
</evidence>
<protein>
    <submittedName>
        <fullName evidence="1">Uncharacterized protein</fullName>
    </submittedName>
</protein>
<keyword evidence="2" id="KW-1185">Reference proteome</keyword>
<dbReference type="Proteomes" id="UP001186944">
    <property type="component" value="Unassembled WGS sequence"/>
</dbReference>
<sequence>MAESKVGPSVPKEKKRKTNDCVLERFCEEFGDSFGRFKELLYNLKQKQTALGAFEIGSCNAADPDHGYCFTKAACSIRPSDVTIAFGSLFLEPFKVLNELFSKKSLSKDGPVRMCVEKLMTFMLDKEIQKALEDIQDCTDETELSVLSATHLFSQLSLSPAFTVDNRKPGLWRCPCTGKKCLKSGRYGKINYGDTSIGNTEVWHGFLDLIMDGAEVLVYTVDGENDTDRDTDSTRDVKQKDFEMTDVSAGSSIAQVAAETIVYSFYYRYLHPEHSHFLIPSIGISYFSVVFYFYDSVNDVLLGSTQFPLMNLESGNPCKLNITTLFAIWMVLNHKHLCNGLNLVGPDQIPKSHFAELAKSKLEVYKEGLKRRDVDIRRKKVQSVDPKFFIDSKFLVPSALNFDDYY</sequence>
<dbReference type="EMBL" id="VSWD01000012">
    <property type="protein sequence ID" value="KAK3086215.1"/>
    <property type="molecule type" value="Genomic_DNA"/>
</dbReference>
<organism evidence="1 2">
    <name type="scientific">Pinctada imbricata</name>
    <name type="common">Atlantic pearl-oyster</name>
    <name type="synonym">Pinctada martensii</name>
    <dbReference type="NCBI Taxonomy" id="66713"/>
    <lineage>
        <taxon>Eukaryota</taxon>
        <taxon>Metazoa</taxon>
        <taxon>Spiralia</taxon>
        <taxon>Lophotrochozoa</taxon>
        <taxon>Mollusca</taxon>
        <taxon>Bivalvia</taxon>
        <taxon>Autobranchia</taxon>
        <taxon>Pteriomorphia</taxon>
        <taxon>Pterioida</taxon>
        <taxon>Pterioidea</taxon>
        <taxon>Pteriidae</taxon>
        <taxon>Pinctada</taxon>
    </lineage>
</organism>
<comment type="caution">
    <text evidence="1">The sequence shown here is derived from an EMBL/GenBank/DDBJ whole genome shotgun (WGS) entry which is preliminary data.</text>
</comment>
<reference evidence="1" key="1">
    <citation type="submission" date="2019-08" db="EMBL/GenBank/DDBJ databases">
        <title>The improved chromosome-level genome for the pearl oyster Pinctada fucata martensii using PacBio sequencing and Hi-C.</title>
        <authorList>
            <person name="Zheng Z."/>
        </authorList>
    </citation>
    <scope>NUCLEOTIDE SEQUENCE</scope>
    <source>
        <strain evidence="1">ZZ-2019</strain>
        <tissue evidence="1">Adductor muscle</tissue>
    </source>
</reference>
<gene>
    <name evidence="1" type="ORF">FSP39_015330</name>
</gene>
<dbReference type="AlphaFoldDB" id="A0AA88XKX6"/>